<keyword evidence="1" id="KW-1185">Reference proteome</keyword>
<sequence>MLVLMLKHHLKTLSHPRLRNMRESEPRSILVSVVGRVICYVDLDVHAAVHVILGHANAIDAVMVIFHTCHVEEKVLWVDLVLGGANYYY</sequence>
<proteinExistence type="predicted"/>
<dbReference type="AlphaFoldDB" id="A0A914C380"/>
<protein>
    <submittedName>
        <fullName evidence="2">Uncharacterized protein</fullName>
    </submittedName>
</protein>
<reference evidence="2" key="1">
    <citation type="submission" date="2022-11" db="UniProtKB">
        <authorList>
            <consortium name="WormBaseParasite"/>
        </authorList>
    </citation>
    <scope>IDENTIFICATION</scope>
</reference>
<evidence type="ECO:0000313" key="1">
    <source>
        <dbReference type="Proteomes" id="UP000887540"/>
    </source>
</evidence>
<organism evidence="1 2">
    <name type="scientific">Acrobeloides nanus</name>
    <dbReference type="NCBI Taxonomy" id="290746"/>
    <lineage>
        <taxon>Eukaryota</taxon>
        <taxon>Metazoa</taxon>
        <taxon>Ecdysozoa</taxon>
        <taxon>Nematoda</taxon>
        <taxon>Chromadorea</taxon>
        <taxon>Rhabditida</taxon>
        <taxon>Tylenchina</taxon>
        <taxon>Cephalobomorpha</taxon>
        <taxon>Cephaloboidea</taxon>
        <taxon>Cephalobidae</taxon>
        <taxon>Acrobeloides</taxon>
    </lineage>
</organism>
<dbReference type="Proteomes" id="UP000887540">
    <property type="component" value="Unplaced"/>
</dbReference>
<accession>A0A914C380</accession>
<name>A0A914C380_9BILA</name>
<dbReference type="WBParaSite" id="ACRNAN_Path_186.g657.t1">
    <property type="protein sequence ID" value="ACRNAN_Path_186.g657.t1"/>
    <property type="gene ID" value="ACRNAN_Path_186.g657"/>
</dbReference>
<evidence type="ECO:0000313" key="2">
    <source>
        <dbReference type="WBParaSite" id="ACRNAN_Path_186.g657.t1"/>
    </source>
</evidence>